<gene>
    <name evidence="4" type="ORF">BLNAU_8126</name>
</gene>
<accession>A0ABQ9XZF2</accession>
<keyword evidence="1" id="KW-1133">Transmembrane helix</keyword>
<evidence type="ECO:0000259" key="3">
    <source>
        <dbReference type="PROSITE" id="PS50011"/>
    </source>
</evidence>
<reference evidence="4 5" key="1">
    <citation type="journal article" date="2022" name="bioRxiv">
        <title>Genomics of Preaxostyla Flagellates Illuminates Evolutionary Transitions and the Path Towards Mitochondrial Loss.</title>
        <authorList>
            <person name="Novak L.V.F."/>
            <person name="Treitli S.C."/>
            <person name="Pyrih J."/>
            <person name="Halakuc P."/>
            <person name="Pipaliya S.V."/>
            <person name="Vacek V."/>
            <person name="Brzon O."/>
            <person name="Soukal P."/>
            <person name="Eme L."/>
            <person name="Dacks J.B."/>
            <person name="Karnkowska A."/>
            <person name="Elias M."/>
            <person name="Hampl V."/>
        </authorList>
    </citation>
    <scope>NUCLEOTIDE SEQUENCE [LARGE SCALE GENOMIC DNA]</scope>
    <source>
        <strain evidence="4">NAU3</strain>
        <tissue evidence="4">Gut</tissue>
    </source>
</reference>
<dbReference type="Proteomes" id="UP001281761">
    <property type="component" value="Unassembled WGS sequence"/>
</dbReference>
<organism evidence="4 5">
    <name type="scientific">Blattamonas nauphoetae</name>
    <dbReference type="NCBI Taxonomy" id="2049346"/>
    <lineage>
        <taxon>Eukaryota</taxon>
        <taxon>Metamonada</taxon>
        <taxon>Preaxostyla</taxon>
        <taxon>Oxymonadida</taxon>
        <taxon>Blattamonas</taxon>
    </lineage>
</organism>
<evidence type="ECO:0000256" key="2">
    <source>
        <dbReference type="SAM" id="SignalP"/>
    </source>
</evidence>
<keyword evidence="5" id="KW-1185">Reference proteome</keyword>
<dbReference type="EMBL" id="JARBJD010000051">
    <property type="protein sequence ID" value="KAK2956849.1"/>
    <property type="molecule type" value="Genomic_DNA"/>
</dbReference>
<keyword evidence="1" id="KW-0472">Membrane</keyword>
<proteinExistence type="predicted"/>
<evidence type="ECO:0000256" key="1">
    <source>
        <dbReference type="SAM" id="Phobius"/>
    </source>
</evidence>
<feature type="chain" id="PRO_5046732691" description="Protein kinase domain-containing protein" evidence="2">
    <location>
        <begin position="21"/>
        <end position="3669"/>
    </location>
</feature>
<keyword evidence="1" id="KW-0812">Transmembrane</keyword>
<dbReference type="SUPFAM" id="SSF56112">
    <property type="entry name" value="Protein kinase-like (PK-like)"/>
    <property type="match status" value="1"/>
</dbReference>
<dbReference type="InterPro" id="IPR050167">
    <property type="entry name" value="Ser_Thr_protein_kinase"/>
</dbReference>
<feature type="domain" description="Protein kinase" evidence="3">
    <location>
        <begin position="3271"/>
        <end position="3641"/>
    </location>
</feature>
<name>A0ABQ9XZF2_9EUKA</name>
<evidence type="ECO:0000313" key="5">
    <source>
        <dbReference type="Proteomes" id="UP001281761"/>
    </source>
</evidence>
<feature type="transmembrane region" description="Helical" evidence="1">
    <location>
        <begin position="3307"/>
        <end position="3329"/>
    </location>
</feature>
<dbReference type="SUPFAM" id="SSF51126">
    <property type="entry name" value="Pectin lyase-like"/>
    <property type="match status" value="1"/>
</dbReference>
<protein>
    <recommendedName>
        <fullName evidence="3">Protein kinase domain-containing protein</fullName>
    </recommendedName>
</protein>
<sequence>MPIFMNFLVLLPFWVVFTYSNEISTQQIELSSILSMHRYDNSQHVIRLENKQYGCASQHFESVQLTLKGETGTSISKSTIWQPNKESPISREVSQNMNNLNCLFDIVNSTLSFDTLLFDMESLERTNPNVGHDISPTLSSSTRCAIVEASCVSFSSCVLRLGQLASPILIQQTANLATETSVTFVGCEMCSSSEVMPAFAEILDRKGASQPTHSFVTISSCSFSSSAILSKTGIAAETTTPSPFSCLSTSIVSCSFVNVSSCEQPAFRQHRLRLTQMLVGTELNRVENGLYGTVSASLSSSTEFRLRNSTLLECENCGIAGNADDLTIKNITDSPTLTSSTGAYVNDAEFTHYHFSDNTITSKSQTAPFKIVYINPLAGCVKFTRTTFNINCTNQHVTLMDLRGNLNLNPRLVIDSSKISYDKATSLSGGENQIRTYYSVTTDISNSEFTSIDGASRTRTLHASHSVPFVQISNSKFSAQTSSAEGAVFYGSATSNYVLRVFDSHFENNTAGTLGGCMHTHYADHAFHRCIFRKNTAGTRGGAVFMIFPNTIFFEDTHFDDNQALEYLENIEEYAHFRGNDIHIGSSSPNALPASKAIGCTSTTKSNKVGFYYSATLNGDVEYQDAIFPTPSKTVIPAFFVETDGTGTDCVEATPCPTITSALTQVTTGFTRINVGMGTHSHSSETITKSVQLLGRGWMTNTTAFTIVEMGGVSVGNNGNLTLTSLSLKPSTKFSVMLQHSSSSASSFLVNVWIDGISDHKTHLFSFSSGKASFHLSRFNAISLTATAAISITGTASLEMNEVWFSHVKSSSTSGGSCLDAQTSSSILIVTSDAAYCTSSGPAGAFHITRMGNNAVTLLRLLFTSNKASTTLQSVGNDIVLVGFPSNFLDVTSSVKSMSEKPRCLIDNTVVNFQIPNCGYSQYGIDHPMNHRFYLGLKISQFVSLANTIQELAAPGTQPDLRIQNVDPINITQTTFHDREILIRLPKIQQTSNDVNAFFTFSDSATIRFRQGSITIPSGTLTTPFKVVSSSALFQIADTTIYFPPTVNYPLVHNINGKIYFEGAYIRSAVSFVGCSLVHSFGGYFQATHWSYFELHSDSNGSFINAKNTSIVLCRVEFKNCSSKNGGVAYVEFQDSHYFTAYVLQYPDMFKNCSATETDEDGVLVGRGGALYFCGTTTSARPIILNTDSLNHARFEGNRAAQGNDIFVESSLFSGKEVKDIPTFGGISMSDEFRVEIADRQSTEEKEQIHFFLPTPTISVNGSVKLPLGGTSGTDGDDCKWTGTHCATLKYGVRHLKQKFKDGTHFPQSITFVWNMTYTEKDVVIEDQDITVKGTKTTNEAKADVLRSIVDVDASMNEGGFLFTIKDNASLVVSNLDIRPIVKCGLFDVKEDGRSLELNDVAVICSTAEEYGHPLIRSTLKPIRIVKSTFNTTKGSSGCATFSAPLVSFSSPTSSFFITSTKFSSLQATSSALMEIDTDGEISVLSTSFSDCSSSPERNGELIFVRTSDPSSAISGERWEGSFTAQTSPHSFYVETRDLDSSNEWFSLPLLLFLISPTGSVFVDSTAHSSTHTNCGSTSLACSSLASAVVSAKNHSIGEINLRVNAEVSALLSFSSSITVHPHSDSPLDITLKSAAQIELSSTLSTTLSFENVHFSIDSSCSASPLFVVSSDALHLSLCQIGGDSETVLPSSLATVVEVSGAGSLTLTSTTFRNLKFTHASGSTIHLDSKTSFSANTGSIFEGISSTGVGSLIFVKCDDLASTSALTSFALLKKTIVVPQDGQFSQVEKNKFVGQVGTLGPESLLFFWFAHTEQETSLFIDSDGEDHVHCGLNLLPCETLKRGLLNVKKTGTDVVIGSSASLKSSLTTQFASHTIISKSEQKTITVDPLGSLSVLKGHELNLKTLLFVFESGDRSSAFISVASGSLSIDSCSFGSSSAETTLAKALLDVCGSLSLVSTSFTKVRSSSPKGVISVVLSGSHTLSTSATTFSSCSSSSPLFSLTLSTSTEQTNWDFDLSGLSFTSPSNGNPSKTQLFVSGPSFDTQIVPARFPAVTAETDPELFWGSDTSSGIESSLLVYLIEAGSEIEVDGTNGRDISKCGHFGVSCGTIGKGISRATAANSAKQITILDATSLNETINPNTLSLCIAGKTSKQTLRVESDGQFVVSDGSLSLELLGFTTSVSPFSRSLISVSLSGSLSIDSCSFSSFSSSTNSSILTASVESGKTLSIVATTFVSCNSTDSCRSGVVDVSLAEGSTLTFSASLNPFSLCSSESADANHVFLSHPSLSKEVIATCLDFTWDHSAATSRDCVGKEGDHAIPVPLSLYILPLPSETFIDSESCDVSVCGFSEYPCASLTSLHSRIAATAVTSVTLRSCLTHSSDLSFSNEISFVGGNKEMTIVESSQTPVSQSLFTFEGETSFTKLSFLVPGDFKHSNLHLCRSGSLTVKNCSFRQTTPSAIPTILIEVNTGASLCISQTFFECIVSSNEKAGVISVSLKESAKLVLDNNTFTSCSSNGAHSIFIKLENSTEVVSDTFDYSLTNLVFSSSSSNSESDREIDVLVRGHHLDRVVTPGRWTNSFSEKKGESLWRDDETTGMNTSLLPYLVDISGAVEVDVDGFPFEKCGHFFLFCSSFESGVSRMEGACLDTIKVMKKIVVSSPIKMKGSNSVIGNSSTSTLSFSENGQFENSPKDDVNSSLSFSSLILSIDLLERTTPLFVCTSGTLSFTFCSLIGSPSDVLTFTPISITDGELLLEEVQTAGVTLSSSALIVSTGKIRISKSTFTRITRETGLGCVLEGETGKDIAVLDSSFELCTSSDTKTWILLKGGETSHLVEGNTESSLSPTADPFNPHSLLYEFYRRESEVIVVSGSEVNEDHPLCGHAKLPCLTVDRGVELTGQRRVEIVGEADLRSKLRMDGDLLKIEGHKRKGTMKMIGKSGIVNNLFDDPDTLLLSFVTLDLSHSTLTSSDALIVNENGEVEFSSAAIASSLSVACSLVRLTGGQAIVSNLTLSNLSFSSVLFDLSMSELSSFSDVTVSSCSMSCFLKSENGSHLTLKSCAFDGSTVVSNDEPSDESKDVCEWTDSFITLTNTSTTLDSVKMSHLPTGAIWMEDSFLKVEGGIFHDNFARNSSFPSVRRNIFCSSGQLNVESLNGGDGTKDYPSGWISTEPDCQFSSSIVNVQSPLFIPTLLTSDTKVKADKKTKNIQVDIVGKLLIPCGLSLEVFEWNDKTERETGKWFELEISPVAQKWTETALDVTLSESEVAKWIDVDEEWRVRLMFGCGVRGGEWVRVKMSRAGEKKALAVESLKWIIPIAGGVLGLLVLFLIILVCCRKQRKKTTEEKKALLTHEELDAVDVKVCFDDVEFGNESANIMDDRTGNHNRPSTLIGTKEESMGLDKGKSVGEEKEETGFSNAAFLCEALSTGSKIDVVFVDRRQTLHDRIHNPKPNAPALDRLKIQQAIVEGLKQLDRNNQYRWLLGKVNPQRILVDSNQQVFLKVREEAAVPPDKRKWGMGVEGGWMEQSHQMMMDQQGQCEKDNLQRWVAPELGEKDLGRSEGTGAGEGMDLVKASVFSLGLVLFEIETGRVPFGEIDGINAQRQLGTGTRPNMEHMNEEMQELISECLNVTPSERPTLEEVSKKLIEIGKSTGQLTKEEAFSIAEEQRQKKLAASD</sequence>
<dbReference type="InterPro" id="IPR011009">
    <property type="entry name" value="Kinase-like_dom_sf"/>
</dbReference>
<dbReference type="InterPro" id="IPR011050">
    <property type="entry name" value="Pectin_lyase_fold/virulence"/>
</dbReference>
<comment type="caution">
    <text evidence="4">The sequence shown here is derived from an EMBL/GenBank/DDBJ whole genome shotgun (WGS) entry which is preliminary data.</text>
</comment>
<dbReference type="PANTHER" id="PTHR23257">
    <property type="entry name" value="SERINE-THREONINE PROTEIN KINASE"/>
    <property type="match status" value="1"/>
</dbReference>
<dbReference type="Pfam" id="PF07714">
    <property type="entry name" value="PK_Tyr_Ser-Thr"/>
    <property type="match status" value="1"/>
</dbReference>
<dbReference type="PANTHER" id="PTHR23257:SF963">
    <property type="entry name" value="AT08303P"/>
    <property type="match status" value="1"/>
</dbReference>
<feature type="signal peptide" evidence="2">
    <location>
        <begin position="1"/>
        <end position="20"/>
    </location>
</feature>
<dbReference type="InterPro" id="IPR000719">
    <property type="entry name" value="Prot_kinase_dom"/>
</dbReference>
<keyword evidence="2" id="KW-0732">Signal</keyword>
<dbReference type="PROSITE" id="PS50011">
    <property type="entry name" value="PROTEIN_KINASE_DOM"/>
    <property type="match status" value="1"/>
</dbReference>
<dbReference type="InterPro" id="IPR001245">
    <property type="entry name" value="Ser-Thr/Tyr_kinase_cat_dom"/>
</dbReference>
<evidence type="ECO:0000313" key="4">
    <source>
        <dbReference type="EMBL" id="KAK2956849.1"/>
    </source>
</evidence>
<dbReference type="Gene3D" id="1.10.510.10">
    <property type="entry name" value="Transferase(Phosphotransferase) domain 1"/>
    <property type="match status" value="1"/>
</dbReference>